<reference evidence="12" key="2">
    <citation type="submission" date="2025-09" db="UniProtKB">
        <authorList>
            <consortium name="Ensembl"/>
        </authorList>
    </citation>
    <scope>IDENTIFICATION</scope>
</reference>
<keyword evidence="10" id="KW-1133">Transmembrane helix</keyword>
<keyword evidence="3" id="KW-0507">mRNA processing</keyword>
<dbReference type="GO" id="GO:0005686">
    <property type="term" value="C:U2 snRNP"/>
    <property type="evidence" value="ECO:0007669"/>
    <property type="project" value="TreeGrafter"/>
</dbReference>
<keyword evidence="2" id="KW-0433">Leucine-rich repeat</keyword>
<feature type="transmembrane region" description="Helical" evidence="10">
    <location>
        <begin position="278"/>
        <end position="296"/>
    </location>
</feature>
<evidence type="ECO:0000313" key="12">
    <source>
        <dbReference type="Ensembl" id="ENSEBUP00000010890.1"/>
    </source>
</evidence>
<evidence type="ECO:0000256" key="4">
    <source>
        <dbReference type="ARBA" id="ARBA00022737"/>
    </source>
</evidence>
<dbReference type="GeneTree" id="ENSGT00940000153289"/>
<keyword evidence="10" id="KW-0472">Membrane</keyword>
<dbReference type="InterPro" id="IPR001611">
    <property type="entry name" value="Leu-rich_rpt"/>
</dbReference>
<keyword evidence="6" id="KW-0539">Nucleus</keyword>
<protein>
    <submittedName>
        <fullName evidence="12">Small nuclear ribonucleoprotein polypeptide A'</fullName>
    </submittedName>
</protein>
<feature type="domain" description="U2A'/phosphoprotein 32 family A C-terminal" evidence="11">
    <location>
        <begin position="128"/>
        <end position="146"/>
    </location>
</feature>
<evidence type="ECO:0000256" key="5">
    <source>
        <dbReference type="ARBA" id="ARBA00023187"/>
    </source>
</evidence>
<dbReference type="PANTHER" id="PTHR10552">
    <property type="entry name" value="U2 SMALL NUCLEAR RIBONUCLEOPROTEIN A"/>
    <property type="match status" value="1"/>
</dbReference>
<keyword evidence="5" id="KW-0508">mRNA splicing</keyword>
<proteinExistence type="inferred from homology"/>
<organism evidence="12 13">
    <name type="scientific">Eptatretus burgeri</name>
    <name type="common">Inshore hagfish</name>
    <dbReference type="NCBI Taxonomy" id="7764"/>
    <lineage>
        <taxon>Eukaryota</taxon>
        <taxon>Metazoa</taxon>
        <taxon>Chordata</taxon>
        <taxon>Craniata</taxon>
        <taxon>Vertebrata</taxon>
        <taxon>Cyclostomata</taxon>
        <taxon>Myxini</taxon>
        <taxon>Myxiniformes</taxon>
        <taxon>Myxinidae</taxon>
        <taxon>Eptatretinae</taxon>
        <taxon>Eptatretus</taxon>
    </lineage>
</organism>
<dbReference type="InterPro" id="IPR032675">
    <property type="entry name" value="LRR_dom_sf"/>
</dbReference>
<dbReference type="InterPro" id="IPR044640">
    <property type="entry name" value="RU2A"/>
</dbReference>
<dbReference type="InterPro" id="IPR003603">
    <property type="entry name" value="U2A'_phosphoprotein32A_C"/>
</dbReference>
<evidence type="ECO:0000256" key="3">
    <source>
        <dbReference type="ARBA" id="ARBA00022728"/>
    </source>
</evidence>
<keyword evidence="3" id="KW-0747">Spliceosome</keyword>
<feature type="transmembrane region" description="Helical" evidence="10">
    <location>
        <begin position="247"/>
        <end position="266"/>
    </location>
</feature>
<evidence type="ECO:0000256" key="9">
    <source>
        <dbReference type="ARBA" id="ARBA00062740"/>
    </source>
</evidence>
<evidence type="ECO:0000256" key="6">
    <source>
        <dbReference type="ARBA" id="ARBA00023242"/>
    </source>
</evidence>
<dbReference type="SMART" id="SM00446">
    <property type="entry name" value="LRRcap"/>
    <property type="match status" value="1"/>
</dbReference>
<evidence type="ECO:0000256" key="1">
    <source>
        <dbReference type="ARBA" id="ARBA00004123"/>
    </source>
</evidence>
<dbReference type="Gene3D" id="3.80.10.10">
    <property type="entry name" value="Ribonuclease Inhibitor"/>
    <property type="match status" value="1"/>
</dbReference>
<sequence length="412" mass="46490">MVKLTPDLIEQAVQHTNAIRDRELDLRAYKLSVIENLGATLDQFDTIDFSDNEIRKIDGFPLLKRLKNLLFNNNRVCRFAESLELSLPNLQELVLTNNNLQELGDLEPMASLKSLRYLSLMRNPVANKKHYRLYVINKLPQVRVLDFQRVKMKERQEAERLFKGKRGSLYAKDIGKKSKTFTPGAGLPGEKKAVPTPADVEAIKTAIANASTLEEVARLKAMLQAGQIPGRDKQSTPGTKSNRCADGAVVSLAAFIVFLFYFYFSLCESHALSDLDNLILIFTFLIYINFKLLWNLNSDKVLSSCSVCLSVSYFDFTGQIAGLIRLKICSNVLVLTGNGDRKARSGHMNVRRSKWLTWKITSKIFLLQTHQLECYQISVITLSQVQWSFIIIFSGFRKPDVCLVVKVAGLGS</sequence>
<evidence type="ECO:0000256" key="7">
    <source>
        <dbReference type="ARBA" id="ARBA00024196"/>
    </source>
</evidence>
<keyword evidence="13" id="KW-1185">Reference proteome</keyword>
<accession>A0A8C4WU46</accession>
<dbReference type="AlphaFoldDB" id="A0A8C4WU46"/>
<evidence type="ECO:0000259" key="11">
    <source>
        <dbReference type="SMART" id="SM00446"/>
    </source>
</evidence>
<keyword evidence="4" id="KW-0677">Repeat</keyword>
<reference evidence="12" key="1">
    <citation type="submission" date="2025-08" db="UniProtKB">
        <authorList>
            <consortium name="Ensembl"/>
        </authorList>
    </citation>
    <scope>IDENTIFICATION</scope>
</reference>
<comment type="function">
    <text evidence="8">Involved in pre-mRNA splicing as component of the spliceosome. Associated with sn-RNP U2, where it contributes to the binding of stem loop IV of U2 snRNA.</text>
</comment>
<evidence type="ECO:0000256" key="8">
    <source>
        <dbReference type="ARBA" id="ARBA00056565"/>
    </source>
</evidence>
<dbReference type="PROSITE" id="PS51450">
    <property type="entry name" value="LRR"/>
    <property type="match status" value="1"/>
</dbReference>
<dbReference type="Pfam" id="PF14580">
    <property type="entry name" value="LRR_9"/>
    <property type="match status" value="1"/>
</dbReference>
<dbReference type="GO" id="GO:0005681">
    <property type="term" value="C:spliceosomal complex"/>
    <property type="evidence" value="ECO:0007669"/>
    <property type="project" value="UniProtKB-KW"/>
</dbReference>
<dbReference type="PANTHER" id="PTHR10552:SF6">
    <property type="entry name" value="U2 SMALL NUCLEAR RIBONUCLEOPROTEIN A"/>
    <property type="match status" value="1"/>
</dbReference>
<evidence type="ECO:0000256" key="10">
    <source>
        <dbReference type="SAM" id="Phobius"/>
    </source>
</evidence>
<keyword evidence="10" id="KW-0812">Transmembrane</keyword>
<dbReference type="SUPFAM" id="SSF52058">
    <property type="entry name" value="L domain-like"/>
    <property type="match status" value="1"/>
</dbReference>
<comment type="similarity">
    <text evidence="7">Belongs to the U2 small nuclear ribonucleoprotein A family.</text>
</comment>
<evidence type="ECO:0000256" key="2">
    <source>
        <dbReference type="ARBA" id="ARBA00022614"/>
    </source>
</evidence>
<comment type="subunit">
    <text evidence="9">Identified in the spliceosome B complex. Identified in the spliceosome C complex. Found in a pre-mRNA splicing complex with SFRS4, SFRS5, SNRNP70, SNRPA1, SRRM1 and SRRM2. Found in a pre-mRNA exonic splicing enhancer (ESE) complex with SNRNP70, SNRPA1, SRRM1 and TRA2B. Contributes to the binding of stem loop IV of U2 snRNA with SNRPB2.</text>
</comment>
<dbReference type="FunFam" id="3.80.10.10:FF:000026">
    <property type="entry name" value="U2 small nuclear ribonucleoprotein A"/>
    <property type="match status" value="1"/>
</dbReference>
<dbReference type="Proteomes" id="UP000694388">
    <property type="component" value="Unplaced"/>
</dbReference>
<dbReference type="GO" id="GO:0000398">
    <property type="term" value="P:mRNA splicing, via spliceosome"/>
    <property type="evidence" value="ECO:0007669"/>
    <property type="project" value="InterPro"/>
</dbReference>
<dbReference type="Ensembl" id="ENSEBUT00000011446.1">
    <property type="protein sequence ID" value="ENSEBUP00000010890.1"/>
    <property type="gene ID" value="ENSEBUG00000006991.1"/>
</dbReference>
<comment type="subcellular location">
    <subcellularLocation>
        <location evidence="1">Nucleus</location>
    </subcellularLocation>
</comment>
<dbReference type="GO" id="GO:0030620">
    <property type="term" value="F:U2 snRNA binding"/>
    <property type="evidence" value="ECO:0007669"/>
    <property type="project" value="InterPro"/>
</dbReference>
<name>A0A8C4WU46_EPTBU</name>
<evidence type="ECO:0000313" key="13">
    <source>
        <dbReference type="Proteomes" id="UP000694388"/>
    </source>
</evidence>